<dbReference type="OrthoDB" id="2383906at2759"/>
<protein>
    <submittedName>
        <fullName evidence="2">Uncharacterized protein</fullName>
    </submittedName>
</protein>
<proteinExistence type="predicted"/>
<evidence type="ECO:0000256" key="1">
    <source>
        <dbReference type="SAM" id="MobiDB-lite"/>
    </source>
</evidence>
<accession>A0A015LJG0</accession>
<keyword evidence="3" id="KW-1185">Reference proteome</keyword>
<dbReference type="SMR" id="A0A015LJG0"/>
<name>A0A015LJG0_RHIIW</name>
<evidence type="ECO:0000313" key="3">
    <source>
        <dbReference type="Proteomes" id="UP000022910"/>
    </source>
</evidence>
<dbReference type="HOGENOM" id="CLU_1687632_0_0_1"/>
<organism evidence="2 3">
    <name type="scientific">Rhizophagus irregularis (strain DAOM 197198w)</name>
    <name type="common">Glomus intraradices</name>
    <dbReference type="NCBI Taxonomy" id="1432141"/>
    <lineage>
        <taxon>Eukaryota</taxon>
        <taxon>Fungi</taxon>
        <taxon>Fungi incertae sedis</taxon>
        <taxon>Mucoromycota</taxon>
        <taxon>Glomeromycotina</taxon>
        <taxon>Glomeromycetes</taxon>
        <taxon>Glomerales</taxon>
        <taxon>Glomeraceae</taxon>
        <taxon>Rhizophagus</taxon>
    </lineage>
</organism>
<feature type="region of interest" description="Disordered" evidence="1">
    <location>
        <begin position="75"/>
        <end position="97"/>
    </location>
</feature>
<dbReference type="AlphaFoldDB" id="A0A015LJG0"/>
<dbReference type="Proteomes" id="UP000022910">
    <property type="component" value="Unassembled WGS sequence"/>
</dbReference>
<sequence length="156" mass="18308">MSSKNNYEQRTLHVQKIPQNLRPDCKEMNDYNKVKEVSSKNNYKQRTPHVQKKPQTLRPDCKETNDCNKVEEVSSKNNYEQRTPHVQKKPQNLPPGCKETNDCNKIKEVIDNFHENPIKQNKVNQFSIFNAKFTLNNVSSKLEDDLSKILSENLYN</sequence>
<reference evidence="2 3" key="1">
    <citation type="submission" date="2014-02" db="EMBL/GenBank/DDBJ databases">
        <title>Single nucleus genome sequencing reveals high similarity among nuclei of an endomycorrhizal fungus.</title>
        <authorList>
            <person name="Lin K."/>
            <person name="Geurts R."/>
            <person name="Zhang Z."/>
            <person name="Limpens E."/>
            <person name="Saunders D.G."/>
            <person name="Mu D."/>
            <person name="Pang E."/>
            <person name="Cao H."/>
            <person name="Cha H."/>
            <person name="Lin T."/>
            <person name="Zhou Q."/>
            <person name="Shang Y."/>
            <person name="Li Y."/>
            <person name="Ivanov S."/>
            <person name="Sharma T."/>
            <person name="Velzen R.V."/>
            <person name="Ruijter N.D."/>
            <person name="Aanen D.K."/>
            <person name="Win J."/>
            <person name="Kamoun S."/>
            <person name="Bisseling T."/>
            <person name="Huang S."/>
        </authorList>
    </citation>
    <scope>NUCLEOTIDE SEQUENCE [LARGE SCALE GENOMIC DNA]</scope>
    <source>
        <strain evidence="3">DAOM197198w</strain>
    </source>
</reference>
<evidence type="ECO:0000313" key="2">
    <source>
        <dbReference type="EMBL" id="EXX72806.1"/>
    </source>
</evidence>
<gene>
    <name evidence="2" type="ORF">RirG_065860</name>
</gene>
<dbReference type="EMBL" id="JEMT01015020">
    <property type="protein sequence ID" value="EXX72806.1"/>
    <property type="molecule type" value="Genomic_DNA"/>
</dbReference>
<comment type="caution">
    <text evidence="2">The sequence shown here is derived from an EMBL/GenBank/DDBJ whole genome shotgun (WGS) entry which is preliminary data.</text>
</comment>
<feature type="region of interest" description="Disordered" evidence="1">
    <location>
        <begin position="38"/>
        <end position="63"/>
    </location>
</feature>